<dbReference type="GeneID" id="11447657"/>
<dbReference type="EMBL" id="JN035618">
    <property type="protein sequence ID" value="AER26624.1"/>
    <property type="molecule type" value="Genomic_DNA"/>
</dbReference>
<dbReference type="RefSeq" id="YP_004934782.1">
    <property type="nucleotide sequence ID" value="NC_016166.1"/>
</dbReference>
<evidence type="ECO:0000313" key="2">
    <source>
        <dbReference type="Proteomes" id="UP000005878"/>
    </source>
</evidence>
<organism evidence="1 2">
    <name type="scientific">Gordonia phage GTE7</name>
    <dbReference type="NCBI Taxonomy" id="1100814"/>
    <lineage>
        <taxon>Viruses</taxon>
        <taxon>Duplodnaviria</taxon>
        <taxon>Heunggongvirae</taxon>
        <taxon>Uroviricota</taxon>
        <taxon>Caudoviricetes</taxon>
        <taxon>Getseptimavirus</taxon>
        <taxon>Getseptimavirus GTE7</taxon>
    </lineage>
</organism>
<proteinExistence type="predicted"/>
<sequence length="73" mass="8369">MTEDHQRALRSARDETTSELHEARAEWSARFRKFGPRDKSARLNLWAIEAVLIERGELSRPDGYGPGAPGYRE</sequence>
<name>G8FS74_9CAUD</name>
<dbReference type="KEGG" id="vg:11447657"/>
<keyword evidence="2" id="KW-1185">Reference proteome</keyword>
<evidence type="ECO:0000313" key="1">
    <source>
        <dbReference type="EMBL" id="AER26624.1"/>
    </source>
</evidence>
<dbReference type="Proteomes" id="UP000005878">
    <property type="component" value="Segment"/>
</dbReference>
<accession>G8FS74</accession>
<protein>
    <submittedName>
        <fullName evidence="1">Uncharacterized protein</fullName>
    </submittedName>
</protein>
<reference evidence="1 2" key="1">
    <citation type="journal article" date="2011" name="Appl. Environ. Microbiol.">
        <title>Prevention of Gordonia and Nocardia Stabilized Foam Formation by Using Bacteriophage GTE7.</title>
        <authorList>
            <person name="Petrovski S."/>
            <person name="Seviour R.J."/>
            <person name="Tillett D."/>
        </authorList>
    </citation>
    <scope>NUCLEOTIDE SEQUENCE [LARGE SCALE GENOMIC DNA]</scope>
</reference>